<organism evidence="2 3">
    <name type="scientific">Ichthyenterobacterium magnum</name>
    <dbReference type="NCBI Taxonomy" id="1230530"/>
    <lineage>
        <taxon>Bacteria</taxon>
        <taxon>Pseudomonadati</taxon>
        <taxon>Bacteroidota</taxon>
        <taxon>Flavobacteriia</taxon>
        <taxon>Flavobacteriales</taxon>
        <taxon>Flavobacteriaceae</taxon>
        <taxon>Ichthyenterobacterium</taxon>
    </lineage>
</organism>
<dbReference type="AlphaFoldDB" id="A0A420DUV5"/>
<dbReference type="Proteomes" id="UP000284892">
    <property type="component" value="Unassembled WGS sequence"/>
</dbReference>
<keyword evidence="3" id="KW-1185">Reference proteome</keyword>
<dbReference type="InterPro" id="IPR044862">
    <property type="entry name" value="Pro_4_hyd_alph_FE2OG_OXY"/>
</dbReference>
<evidence type="ECO:0000259" key="1">
    <source>
        <dbReference type="Pfam" id="PF13640"/>
    </source>
</evidence>
<evidence type="ECO:0000313" key="3">
    <source>
        <dbReference type="Proteomes" id="UP000284892"/>
    </source>
</evidence>
<dbReference type="SUPFAM" id="SSF51197">
    <property type="entry name" value="Clavaminate synthase-like"/>
    <property type="match status" value="1"/>
</dbReference>
<feature type="domain" description="Prolyl 4-hydroxylase alpha subunit Fe(2+) 2OG dioxygenase" evidence="1">
    <location>
        <begin position="121"/>
        <end position="213"/>
    </location>
</feature>
<gene>
    <name evidence="2" type="ORF">BXY80_0175</name>
</gene>
<comment type="caution">
    <text evidence="2">The sequence shown here is derived from an EMBL/GenBank/DDBJ whole genome shotgun (WGS) entry which is preliminary data.</text>
</comment>
<dbReference type="RefSeq" id="WP_245977129.1">
    <property type="nucleotide sequence ID" value="NZ_RAQJ01000001.1"/>
</dbReference>
<evidence type="ECO:0000313" key="2">
    <source>
        <dbReference type="EMBL" id="RKE98104.1"/>
    </source>
</evidence>
<dbReference type="Gene3D" id="2.60.120.620">
    <property type="entry name" value="q2cbj1_9rhob like domain"/>
    <property type="match status" value="1"/>
</dbReference>
<protein>
    <submittedName>
        <fullName evidence="2">Rps23 Pro-64 3,4-dihydroxylase Tpa1-like proline 4-hydroxylase</fullName>
    </submittedName>
</protein>
<sequence>MTKEEIIDHIYNSIKNRIRTIQDMYENSLSTIGYFYIDDLLPDDIAKKCFEVFPDKTEMRSLKSIREYKYVSAQMDAHHKLLEDVIYAFQDKKIVKLIGEICNVESLYADESLYAGGISLMAKDNFLHPHLDNSHDAERERWRVFNLLYYVTPDWETKNGGHLELWPNGPKKEPLVLESKFNRLAVMATHDASWHSVNKVTVDKSRCCISNYYFSDMPLKETDKFHVTKFRGRPNDTLTNLVLDIDASLRMLLRKIFKKGIRKNPHIYKKSTK</sequence>
<dbReference type="Pfam" id="PF13640">
    <property type="entry name" value="2OG-FeII_Oxy_3"/>
    <property type="match status" value="1"/>
</dbReference>
<proteinExistence type="predicted"/>
<name>A0A420DUV5_9FLAO</name>
<dbReference type="EMBL" id="RAQJ01000001">
    <property type="protein sequence ID" value="RKE98104.1"/>
    <property type="molecule type" value="Genomic_DNA"/>
</dbReference>
<accession>A0A420DUV5</accession>
<reference evidence="2 3" key="1">
    <citation type="submission" date="2018-09" db="EMBL/GenBank/DDBJ databases">
        <title>Genomic Encyclopedia of Archaeal and Bacterial Type Strains, Phase II (KMG-II): from individual species to whole genera.</title>
        <authorList>
            <person name="Goeker M."/>
        </authorList>
    </citation>
    <scope>NUCLEOTIDE SEQUENCE [LARGE SCALE GENOMIC DNA]</scope>
    <source>
        <strain evidence="2 3">DSM 26283</strain>
    </source>
</reference>